<dbReference type="EMBL" id="PDCG01000003">
    <property type="protein sequence ID" value="RBP97862.1"/>
    <property type="molecule type" value="Genomic_DNA"/>
</dbReference>
<reference evidence="1 2" key="1">
    <citation type="submission" date="2017-10" db="EMBL/GenBank/DDBJ databases">
        <title>Bifidobacterium xylocopum sp. nov. and Bifidobacterium aemilianum sp. nov., from the carpenter bee (Xylocopa violacea) digestive tract.</title>
        <authorList>
            <person name="Alberoni D."/>
            <person name="Baffoni L."/>
            <person name="Di Gioia D."/>
            <person name="Gaggia F."/>
            <person name="Biavati B."/>
        </authorList>
    </citation>
    <scope>NUCLEOTIDE SEQUENCE [LARGE SCALE GENOMIC DNA]</scope>
    <source>
        <strain evidence="1 2">XV10</strain>
    </source>
</reference>
<organism evidence="1 2">
    <name type="scientific">Bifidobacterium aemilianum</name>
    <dbReference type="NCBI Taxonomy" id="2493120"/>
    <lineage>
        <taxon>Bacteria</taxon>
        <taxon>Bacillati</taxon>
        <taxon>Actinomycetota</taxon>
        <taxon>Actinomycetes</taxon>
        <taxon>Bifidobacteriales</taxon>
        <taxon>Bifidobacteriaceae</taxon>
        <taxon>Bifidobacterium</taxon>
    </lineage>
</organism>
<dbReference type="RefSeq" id="WP_127975639.1">
    <property type="nucleotide sequence ID" value="NZ_PDCG01000003.1"/>
</dbReference>
<sequence length="148" mass="16714">MFYDKYIRVHCNQSLRMGLIQSARDLGVSRSHIIRRALIPKESEHLYQGDLGPVQVLPPLTPEQKNATLSFLLTKEELEVVDRAAFNAGLSRAQYIRHSIAELIESPDLESEVMRATDLDLQKMASDLLTEIPAPGDQKNEPYKNARA</sequence>
<name>A0A366K9E1_9BIFI</name>
<protein>
    <submittedName>
        <fullName evidence="1">Uncharacterized protein</fullName>
    </submittedName>
</protein>
<dbReference type="InterPro" id="IPR013321">
    <property type="entry name" value="Arc_rbn_hlx_hlx"/>
</dbReference>
<dbReference type="AlphaFoldDB" id="A0A366K9E1"/>
<keyword evidence="2" id="KW-1185">Reference proteome</keyword>
<evidence type="ECO:0000313" key="1">
    <source>
        <dbReference type="EMBL" id="RBP97862.1"/>
    </source>
</evidence>
<accession>A0A366K9E1</accession>
<proteinExistence type="predicted"/>
<comment type="caution">
    <text evidence="1">The sequence shown here is derived from an EMBL/GenBank/DDBJ whole genome shotgun (WGS) entry which is preliminary data.</text>
</comment>
<evidence type="ECO:0000313" key="2">
    <source>
        <dbReference type="Proteomes" id="UP000252530"/>
    </source>
</evidence>
<dbReference type="GO" id="GO:0006355">
    <property type="term" value="P:regulation of DNA-templated transcription"/>
    <property type="evidence" value="ECO:0007669"/>
    <property type="project" value="InterPro"/>
</dbReference>
<dbReference type="Proteomes" id="UP000252530">
    <property type="component" value="Unassembled WGS sequence"/>
</dbReference>
<gene>
    <name evidence="1" type="ORF">CRD60_04555</name>
</gene>
<dbReference type="Gene3D" id="1.10.1220.10">
    <property type="entry name" value="Met repressor-like"/>
    <property type="match status" value="1"/>
</dbReference>